<proteinExistence type="predicted"/>
<keyword evidence="1" id="KW-0472">Membrane</keyword>
<comment type="caution">
    <text evidence="2">The sequence shown here is derived from an EMBL/GenBank/DDBJ whole genome shotgun (WGS) entry which is preliminary data.</text>
</comment>
<reference evidence="2 3" key="1">
    <citation type="journal article" date="2022" name="Nat. Ecol. Evol.">
        <title>A masculinizing supergene underlies an exaggerated male reproductive morph in a spider.</title>
        <authorList>
            <person name="Hendrickx F."/>
            <person name="De Corte Z."/>
            <person name="Sonet G."/>
            <person name="Van Belleghem S.M."/>
            <person name="Kostlbacher S."/>
            <person name="Vangestel C."/>
        </authorList>
    </citation>
    <scope>NUCLEOTIDE SEQUENCE [LARGE SCALE GENOMIC DNA]</scope>
    <source>
        <strain evidence="2">W744_W776</strain>
    </source>
</reference>
<evidence type="ECO:0000256" key="1">
    <source>
        <dbReference type="SAM" id="Phobius"/>
    </source>
</evidence>
<evidence type="ECO:0000313" key="2">
    <source>
        <dbReference type="EMBL" id="KAG8196952.1"/>
    </source>
</evidence>
<keyword evidence="3" id="KW-1185">Reference proteome</keyword>
<feature type="transmembrane region" description="Helical" evidence="1">
    <location>
        <begin position="25"/>
        <end position="43"/>
    </location>
</feature>
<keyword evidence="1" id="KW-0812">Transmembrane</keyword>
<name>A0AAV6VMB0_9ARAC</name>
<dbReference type="Proteomes" id="UP000827092">
    <property type="component" value="Unassembled WGS sequence"/>
</dbReference>
<dbReference type="EMBL" id="JAFNEN010000062">
    <property type="protein sequence ID" value="KAG8196952.1"/>
    <property type="molecule type" value="Genomic_DNA"/>
</dbReference>
<sequence length="86" mass="9407">MAAEMSFYAAVPLEALVTDYSYRSLWWAAIIFGIAFSVTFAYLKLKCSVSSCLWEAPGTKASPLMVSLAIVKSVCMNKIAHHNVGK</sequence>
<accession>A0AAV6VMB0</accession>
<dbReference type="AlphaFoldDB" id="A0AAV6VMB0"/>
<protein>
    <submittedName>
        <fullName evidence="2">Uncharacterized protein</fullName>
    </submittedName>
</protein>
<gene>
    <name evidence="2" type="ORF">JTE90_009011</name>
</gene>
<keyword evidence="1" id="KW-1133">Transmembrane helix</keyword>
<evidence type="ECO:0000313" key="3">
    <source>
        <dbReference type="Proteomes" id="UP000827092"/>
    </source>
</evidence>
<organism evidence="2 3">
    <name type="scientific">Oedothorax gibbosus</name>
    <dbReference type="NCBI Taxonomy" id="931172"/>
    <lineage>
        <taxon>Eukaryota</taxon>
        <taxon>Metazoa</taxon>
        <taxon>Ecdysozoa</taxon>
        <taxon>Arthropoda</taxon>
        <taxon>Chelicerata</taxon>
        <taxon>Arachnida</taxon>
        <taxon>Araneae</taxon>
        <taxon>Araneomorphae</taxon>
        <taxon>Entelegynae</taxon>
        <taxon>Araneoidea</taxon>
        <taxon>Linyphiidae</taxon>
        <taxon>Erigoninae</taxon>
        <taxon>Oedothorax</taxon>
    </lineage>
</organism>